<dbReference type="EMBL" id="DS028123">
    <property type="protein sequence ID" value="EEY68513.1"/>
    <property type="molecule type" value="Genomic_DNA"/>
</dbReference>
<proteinExistence type="predicted"/>
<reference evidence="3" key="1">
    <citation type="journal article" date="2009" name="Nature">
        <title>Genome sequence and analysis of the Irish potato famine pathogen Phytophthora infestans.</title>
        <authorList>
            <consortium name="The Broad Institute Genome Sequencing Platform"/>
            <person name="Haas B.J."/>
            <person name="Kamoun S."/>
            <person name="Zody M.C."/>
            <person name="Jiang R.H."/>
            <person name="Handsaker R.E."/>
            <person name="Cano L.M."/>
            <person name="Grabherr M."/>
            <person name="Kodira C.D."/>
            <person name="Raffaele S."/>
            <person name="Torto-Alalibo T."/>
            <person name="Bozkurt T.O."/>
            <person name="Ah-Fong A.M."/>
            <person name="Alvarado L."/>
            <person name="Anderson V.L."/>
            <person name="Armstrong M.R."/>
            <person name="Avrova A."/>
            <person name="Baxter L."/>
            <person name="Beynon J."/>
            <person name="Boevink P.C."/>
            <person name="Bollmann S.R."/>
            <person name="Bos J.I."/>
            <person name="Bulone V."/>
            <person name="Cai G."/>
            <person name="Cakir C."/>
            <person name="Carrington J.C."/>
            <person name="Chawner M."/>
            <person name="Conti L."/>
            <person name="Costanzo S."/>
            <person name="Ewan R."/>
            <person name="Fahlgren N."/>
            <person name="Fischbach M.A."/>
            <person name="Fugelstad J."/>
            <person name="Gilroy E.M."/>
            <person name="Gnerre S."/>
            <person name="Green P.J."/>
            <person name="Grenville-Briggs L.J."/>
            <person name="Griffith J."/>
            <person name="Grunwald N.J."/>
            <person name="Horn K."/>
            <person name="Horner N.R."/>
            <person name="Hu C.H."/>
            <person name="Huitema E."/>
            <person name="Jeong D.H."/>
            <person name="Jones A.M."/>
            <person name="Jones J.D."/>
            <person name="Jones R.W."/>
            <person name="Karlsson E.K."/>
            <person name="Kunjeti S.G."/>
            <person name="Lamour K."/>
            <person name="Liu Z."/>
            <person name="Ma L."/>
            <person name="Maclean D."/>
            <person name="Chibucos M.C."/>
            <person name="McDonald H."/>
            <person name="McWalters J."/>
            <person name="Meijer H.J."/>
            <person name="Morgan W."/>
            <person name="Morris P.F."/>
            <person name="Munro C.A."/>
            <person name="O'Neill K."/>
            <person name="Ospina-Giraldo M."/>
            <person name="Pinzon A."/>
            <person name="Pritchard L."/>
            <person name="Ramsahoye B."/>
            <person name="Ren Q."/>
            <person name="Restrepo S."/>
            <person name="Roy S."/>
            <person name="Sadanandom A."/>
            <person name="Savidor A."/>
            <person name="Schornack S."/>
            <person name="Schwartz D.C."/>
            <person name="Schumann U.D."/>
            <person name="Schwessinger B."/>
            <person name="Seyer L."/>
            <person name="Sharpe T."/>
            <person name="Silvar C."/>
            <person name="Song J."/>
            <person name="Studholme D.J."/>
            <person name="Sykes S."/>
            <person name="Thines M."/>
            <person name="van de Vondervoort P.J."/>
            <person name="Phuntumart V."/>
            <person name="Wawra S."/>
            <person name="Weide R."/>
            <person name="Win J."/>
            <person name="Young C."/>
            <person name="Zhou S."/>
            <person name="Fry W."/>
            <person name="Meyers B.C."/>
            <person name="van West P."/>
            <person name="Ristaino J."/>
            <person name="Govers F."/>
            <person name="Birch P.R."/>
            <person name="Whisson S.C."/>
            <person name="Judelson H.S."/>
            <person name="Nusbaum C."/>
        </authorList>
    </citation>
    <scope>NUCLEOTIDE SEQUENCE [LARGE SCALE GENOMIC DNA]</scope>
    <source>
        <strain evidence="3">T30-4</strain>
    </source>
</reference>
<feature type="compositionally biased region" description="Basic and acidic residues" evidence="1">
    <location>
        <begin position="22"/>
        <end position="33"/>
    </location>
</feature>
<sequence length="169" mass="18214">MHTPEDASGVSAEQPATSGRTHQHEDEQWDHLTKKTKSRPFTCLLDEGDAVSTAWCPHDLASADGGRTTLWLNAADDDIGPAPADTYWSSKLNGWVIDLTQTAPRSSGSTKQITRSCGDKDACTLVQTKIRTTATKIRKHKKMAAMDERISGPRDSGYGGKDSGDGRAG</sequence>
<organism evidence="2 3">
    <name type="scientific">Phytophthora infestans (strain T30-4)</name>
    <name type="common">Potato late blight agent</name>
    <dbReference type="NCBI Taxonomy" id="403677"/>
    <lineage>
        <taxon>Eukaryota</taxon>
        <taxon>Sar</taxon>
        <taxon>Stramenopiles</taxon>
        <taxon>Oomycota</taxon>
        <taxon>Peronosporomycetes</taxon>
        <taxon>Peronosporales</taxon>
        <taxon>Peronosporaceae</taxon>
        <taxon>Phytophthora</taxon>
    </lineage>
</organism>
<keyword evidence="3" id="KW-1185">Reference proteome</keyword>
<feature type="region of interest" description="Disordered" evidence="1">
    <location>
        <begin position="136"/>
        <end position="169"/>
    </location>
</feature>
<gene>
    <name evidence="2" type="ORF">PITG_04988</name>
</gene>
<dbReference type="RefSeq" id="XP_002905672.1">
    <property type="nucleotide sequence ID" value="XM_002905626.1"/>
</dbReference>
<dbReference type="OrthoDB" id="134851at2759"/>
<dbReference type="InParanoid" id="D0N2I4"/>
<name>D0N2I4_PHYIT</name>
<accession>D0N2I4</accession>
<dbReference type="HOGENOM" id="CLU_1581605_0_0_1"/>
<feature type="region of interest" description="Disordered" evidence="1">
    <location>
        <begin position="1"/>
        <end position="33"/>
    </location>
</feature>
<evidence type="ECO:0000313" key="3">
    <source>
        <dbReference type="Proteomes" id="UP000006643"/>
    </source>
</evidence>
<dbReference type="KEGG" id="pif:PITG_04988"/>
<evidence type="ECO:0000313" key="2">
    <source>
        <dbReference type="EMBL" id="EEY68513.1"/>
    </source>
</evidence>
<evidence type="ECO:0000256" key="1">
    <source>
        <dbReference type="SAM" id="MobiDB-lite"/>
    </source>
</evidence>
<dbReference type="VEuPathDB" id="FungiDB:PITG_04988"/>
<dbReference type="GeneID" id="9479132"/>
<dbReference type="AlphaFoldDB" id="D0N2I4"/>
<dbReference type="Proteomes" id="UP000006643">
    <property type="component" value="Unassembled WGS sequence"/>
</dbReference>
<protein>
    <submittedName>
        <fullName evidence="2">Uncharacterized protein</fullName>
    </submittedName>
</protein>